<name>A0A4P8XYC6_9FIRM</name>
<accession>A0A4P8XYC6</accession>
<dbReference type="InterPro" id="IPR010982">
    <property type="entry name" value="Lambda_DNA-bd_dom_sf"/>
</dbReference>
<dbReference type="SUPFAM" id="SSF47413">
    <property type="entry name" value="lambda repressor-like DNA-binding domains"/>
    <property type="match status" value="1"/>
</dbReference>
<evidence type="ECO:0000313" key="1">
    <source>
        <dbReference type="EMBL" id="QCT07209.1"/>
    </source>
</evidence>
<dbReference type="AlphaFoldDB" id="A0A4P8XYC6"/>
<dbReference type="CDD" id="cd00093">
    <property type="entry name" value="HTH_XRE"/>
    <property type="match status" value="1"/>
</dbReference>
<protein>
    <submittedName>
        <fullName evidence="1">Helix-turn-helix transcriptional regulator</fullName>
    </submittedName>
</protein>
<dbReference type="KEGG" id="ruj:E5Z56_07495"/>
<dbReference type="OrthoDB" id="1766270at2"/>
<dbReference type="EMBL" id="CP039381">
    <property type="protein sequence ID" value="QCT07209.1"/>
    <property type="molecule type" value="Genomic_DNA"/>
</dbReference>
<dbReference type="GO" id="GO:0003677">
    <property type="term" value="F:DNA binding"/>
    <property type="evidence" value="ECO:0007669"/>
    <property type="project" value="InterPro"/>
</dbReference>
<keyword evidence="2" id="KW-1185">Reference proteome</keyword>
<reference evidence="1 2" key="1">
    <citation type="submission" date="2019-04" db="EMBL/GenBank/DDBJ databases">
        <authorList>
            <person name="Embree M."/>
            <person name="Gaffney J.R."/>
        </authorList>
    </citation>
    <scope>NUCLEOTIDE SEQUENCE [LARGE SCALE GENOMIC DNA]</scope>
    <source>
        <strain evidence="1 2">JE7A12</strain>
    </source>
</reference>
<gene>
    <name evidence="1" type="ORF">E5Z56_07495</name>
</gene>
<proteinExistence type="predicted"/>
<organism evidence="1 2">
    <name type="scientific">Ruminococcus bovis</name>
    <dbReference type="NCBI Taxonomy" id="2564099"/>
    <lineage>
        <taxon>Bacteria</taxon>
        <taxon>Bacillati</taxon>
        <taxon>Bacillota</taxon>
        <taxon>Clostridia</taxon>
        <taxon>Eubacteriales</taxon>
        <taxon>Oscillospiraceae</taxon>
        <taxon>Ruminococcus</taxon>
    </lineage>
</organism>
<dbReference type="InterPro" id="IPR001387">
    <property type="entry name" value="Cro/C1-type_HTH"/>
</dbReference>
<dbReference type="Gene3D" id="1.10.260.40">
    <property type="entry name" value="lambda repressor-like DNA-binding domains"/>
    <property type="match status" value="1"/>
</dbReference>
<evidence type="ECO:0000313" key="2">
    <source>
        <dbReference type="Proteomes" id="UP000301475"/>
    </source>
</evidence>
<dbReference type="RefSeq" id="WP_138157252.1">
    <property type="nucleotide sequence ID" value="NZ_CP039381.1"/>
</dbReference>
<dbReference type="Proteomes" id="UP000301475">
    <property type="component" value="Chromosome"/>
</dbReference>
<sequence length="309" mass="36266">MTDYVYDVDDIKEKLKKLRNSKGLTQQGFVDDFKQKTGLIVARETVATWENLNDKKRTLPSLVMLVDLCNFYKCDMSYFFERKGVISEETDKIATLLNTSERTVETLRDCSSYGAFLDKFIKNISKESVEAINNNENYWFLINNFLTSNSFEELANRTQQLVVNNVIDGAVKTIFTNKFLKNLKKYFDEFYFSEFPTEMTKTNFTKFLCKKILSENFNSEEFVESNFLEEGKNCIYNLCEDFSAFSQNEQYALIIDFISDIAYDFFEKEKRIEVSVGRLRDIMYSLLMETIKNESNKIKKDLKNNAKKL</sequence>